<organism evidence="7 8">
    <name type="scientific">Aureococcus anophagefferens</name>
    <name type="common">Harmful bloom alga</name>
    <dbReference type="NCBI Taxonomy" id="44056"/>
    <lineage>
        <taxon>Eukaryota</taxon>
        <taxon>Sar</taxon>
        <taxon>Stramenopiles</taxon>
        <taxon>Ochrophyta</taxon>
        <taxon>Pelagophyceae</taxon>
        <taxon>Pelagomonadales</taxon>
        <taxon>Pelagomonadaceae</taxon>
        <taxon>Aureococcus</taxon>
    </lineage>
</organism>
<dbReference type="Gene3D" id="1.10.630.10">
    <property type="entry name" value="Cytochrome P450"/>
    <property type="match status" value="2"/>
</dbReference>
<keyword evidence="5" id="KW-0560">Oxidoreductase</keyword>
<evidence type="ECO:0000256" key="5">
    <source>
        <dbReference type="RuleBase" id="RU000461"/>
    </source>
</evidence>
<dbReference type="PANTHER" id="PTHR24304:SF2">
    <property type="entry name" value="24-HYDROXYCHOLESTEROL 7-ALPHA-HYDROXYLASE"/>
    <property type="match status" value="1"/>
</dbReference>
<dbReference type="InterPro" id="IPR036396">
    <property type="entry name" value="Cyt_P450_sf"/>
</dbReference>
<keyword evidence="6" id="KW-1133">Transmembrane helix</keyword>
<evidence type="ECO:0000256" key="1">
    <source>
        <dbReference type="ARBA" id="ARBA00010617"/>
    </source>
</evidence>
<dbReference type="PROSITE" id="PS00086">
    <property type="entry name" value="CYTOCHROME_P450"/>
    <property type="match status" value="1"/>
</dbReference>
<dbReference type="InterPro" id="IPR017972">
    <property type="entry name" value="Cyt_P450_CS"/>
</dbReference>
<reference evidence="7 8" key="1">
    <citation type="submission" date="2024-03" db="EMBL/GenBank/DDBJ databases">
        <title>Aureococcus anophagefferens CCMP1851 and Kratosvirus quantuckense: Draft genome of a second virus-susceptible host strain in the model system.</title>
        <authorList>
            <person name="Chase E."/>
            <person name="Truchon A.R."/>
            <person name="Schepens W."/>
            <person name="Wilhelm S.W."/>
        </authorList>
    </citation>
    <scope>NUCLEOTIDE SEQUENCE [LARGE SCALE GENOMIC DNA]</scope>
    <source>
        <strain evidence="7 8">CCMP1851</strain>
    </source>
</reference>
<keyword evidence="3 5" id="KW-0479">Metal-binding</keyword>
<sequence length="443" mass="46550">MHALAHTTAIAGICCAVVVLVVYRRADDGGIPWATGAVPVLGHALAYQQGPADFVAAQCRAVGPVFRVNLAGKRMVVVGDSRDVVRQVTRAPERALSSKDAVAAVGFAETLGRRNVFEGTDFHKRTLKGAYGDGRLLAEEFPALHAALEAAFAVEAPGGCVDDLFDVVRRCVLRATLDRFVGGGLVARGGPRLIDELMGFQDAVESATAAAAVLPRWLSLPAVLWPVARRRALQRTLAASLAPALAAADGGPGSGRARVPRGRGRRRRARARARAEAAALAAAPSLEALLAADALMRATYEALRCTAHTIGAVRVAKEPLVLAGTWPVRRGETIALSHVAWSRCAAEWGADPARYDAGRPEYGGPGGRDPRTRLAACDDAKFSVFSQGVHKCPGEKVALVLVAATLAVLVRRGATPTAARPICFERATLAQRKGAVPAVFNDV</sequence>
<comment type="caution">
    <text evidence="7">The sequence shown here is derived from an EMBL/GenBank/DDBJ whole genome shotgun (WGS) entry which is preliminary data.</text>
</comment>
<keyword evidence="8" id="KW-1185">Reference proteome</keyword>
<dbReference type="InterPro" id="IPR001128">
    <property type="entry name" value="Cyt_P450"/>
</dbReference>
<comment type="similarity">
    <text evidence="1 5">Belongs to the cytochrome P450 family.</text>
</comment>
<accession>A0ABR1GDP3</accession>
<dbReference type="SUPFAM" id="SSF48264">
    <property type="entry name" value="Cytochrome P450"/>
    <property type="match status" value="1"/>
</dbReference>
<feature type="transmembrane region" description="Helical" evidence="6">
    <location>
        <begin position="6"/>
        <end position="23"/>
    </location>
</feature>
<protein>
    <submittedName>
        <fullName evidence="7">Cytochrome P450</fullName>
    </submittedName>
</protein>
<dbReference type="Pfam" id="PF00067">
    <property type="entry name" value="p450"/>
    <property type="match status" value="1"/>
</dbReference>
<keyword evidence="6" id="KW-0472">Membrane</keyword>
<evidence type="ECO:0000256" key="3">
    <source>
        <dbReference type="ARBA" id="ARBA00022723"/>
    </source>
</evidence>
<dbReference type="Proteomes" id="UP001363151">
    <property type="component" value="Unassembled WGS sequence"/>
</dbReference>
<keyword evidence="5" id="KW-0503">Monooxygenase</keyword>
<dbReference type="PANTHER" id="PTHR24304">
    <property type="entry name" value="CYTOCHROME P450 FAMILY 7"/>
    <property type="match status" value="1"/>
</dbReference>
<dbReference type="EMBL" id="JBBJCI010000033">
    <property type="protein sequence ID" value="KAK7253942.1"/>
    <property type="molecule type" value="Genomic_DNA"/>
</dbReference>
<name>A0ABR1GDP3_AURAN</name>
<keyword evidence="4 5" id="KW-0408">Iron</keyword>
<keyword evidence="6" id="KW-0812">Transmembrane</keyword>
<evidence type="ECO:0000256" key="4">
    <source>
        <dbReference type="ARBA" id="ARBA00023004"/>
    </source>
</evidence>
<evidence type="ECO:0000313" key="7">
    <source>
        <dbReference type="EMBL" id="KAK7253942.1"/>
    </source>
</evidence>
<gene>
    <name evidence="7" type="ORF">SO694_0000357</name>
</gene>
<proteinExistence type="inferred from homology"/>
<evidence type="ECO:0000256" key="6">
    <source>
        <dbReference type="SAM" id="Phobius"/>
    </source>
</evidence>
<evidence type="ECO:0000313" key="8">
    <source>
        <dbReference type="Proteomes" id="UP001363151"/>
    </source>
</evidence>
<keyword evidence="2 5" id="KW-0349">Heme</keyword>
<dbReference type="InterPro" id="IPR050529">
    <property type="entry name" value="CYP450_sterol_14alpha_dmase"/>
</dbReference>
<evidence type="ECO:0000256" key="2">
    <source>
        <dbReference type="ARBA" id="ARBA00022617"/>
    </source>
</evidence>